<protein>
    <submittedName>
        <fullName evidence="2">Uncharacterized protein</fullName>
    </submittedName>
</protein>
<sequence length="43" mass="5357">MKMFLKIFIFYQIANLISIGLFKTFFIKFFVYVFRTRIIIRID</sequence>
<organism evidence="2 3">
    <name type="scientific">Achromobacter deleyi</name>
    <dbReference type="NCBI Taxonomy" id="1353891"/>
    <lineage>
        <taxon>Bacteria</taxon>
        <taxon>Pseudomonadati</taxon>
        <taxon>Pseudomonadota</taxon>
        <taxon>Betaproteobacteria</taxon>
        <taxon>Burkholderiales</taxon>
        <taxon>Alcaligenaceae</taxon>
        <taxon>Achromobacter</taxon>
    </lineage>
</organism>
<evidence type="ECO:0000313" key="2">
    <source>
        <dbReference type="EMBL" id="CAB3683664.1"/>
    </source>
</evidence>
<keyword evidence="1" id="KW-0472">Membrane</keyword>
<dbReference type="AlphaFoldDB" id="A0A6S6ZMJ4"/>
<proteinExistence type="predicted"/>
<feature type="transmembrane region" description="Helical" evidence="1">
    <location>
        <begin position="12"/>
        <end position="34"/>
    </location>
</feature>
<keyword evidence="1" id="KW-0812">Transmembrane</keyword>
<evidence type="ECO:0000313" key="3">
    <source>
        <dbReference type="Proteomes" id="UP000494111"/>
    </source>
</evidence>
<keyword evidence="1" id="KW-1133">Transmembrane helix</keyword>
<reference evidence="2 3" key="1">
    <citation type="submission" date="2020-04" db="EMBL/GenBank/DDBJ databases">
        <authorList>
            <person name="De Canck E."/>
        </authorList>
    </citation>
    <scope>NUCLEOTIDE SEQUENCE [LARGE SCALE GENOMIC DNA]</scope>
    <source>
        <strain evidence="2 3">LMG 3458</strain>
    </source>
</reference>
<dbReference type="Proteomes" id="UP000494111">
    <property type="component" value="Unassembled WGS sequence"/>
</dbReference>
<evidence type="ECO:0000256" key="1">
    <source>
        <dbReference type="SAM" id="Phobius"/>
    </source>
</evidence>
<gene>
    <name evidence="2" type="ORF">LMG3458_01756</name>
</gene>
<dbReference type="EMBL" id="CADIJO010000004">
    <property type="protein sequence ID" value="CAB3683664.1"/>
    <property type="molecule type" value="Genomic_DNA"/>
</dbReference>
<name>A0A6S6ZMJ4_9BURK</name>
<accession>A0A6S6ZMJ4</accession>